<feature type="transmembrane region" description="Helical" evidence="1">
    <location>
        <begin position="78"/>
        <end position="99"/>
    </location>
</feature>
<dbReference type="Proteomes" id="UP000007485">
    <property type="component" value="Chromosome"/>
</dbReference>
<feature type="transmembrane region" description="Helical" evidence="1">
    <location>
        <begin position="105"/>
        <end position="125"/>
    </location>
</feature>
<keyword evidence="1" id="KW-1133">Transmembrane helix</keyword>
<keyword evidence="3" id="KW-1185">Reference proteome</keyword>
<feature type="transmembrane region" description="Helical" evidence="1">
    <location>
        <begin position="38"/>
        <end position="57"/>
    </location>
</feature>
<evidence type="ECO:0000313" key="3">
    <source>
        <dbReference type="Proteomes" id="UP000007485"/>
    </source>
</evidence>
<dbReference type="EMBL" id="CP002529">
    <property type="protein sequence ID" value="ADY02429.1"/>
    <property type="molecule type" value="Genomic_DNA"/>
</dbReference>
<proteinExistence type="predicted"/>
<dbReference type="KEGG" id="vmo:VMUT_2233"/>
<dbReference type="HOGENOM" id="CLU_1335119_0_0_2"/>
<evidence type="ECO:0000256" key="1">
    <source>
        <dbReference type="SAM" id="Phobius"/>
    </source>
</evidence>
<accession>F0QXL4</accession>
<dbReference type="GeneID" id="10289885"/>
<keyword evidence="1" id="KW-0472">Membrane</keyword>
<keyword evidence="1" id="KW-0812">Transmembrane</keyword>
<organism evidence="2 3">
    <name type="scientific">Vulcanisaeta moutnovskia (strain 768-28)</name>
    <dbReference type="NCBI Taxonomy" id="985053"/>
    <lineage>
        <taxon>Archaea</taxon>
        <taxon>Thermoproteota</taxon>
        <taxon>Thermoprotei</taxon>
        <taxon>Thermoproteales</taxon>
        <taxon>Thermoproteaceae</taxon>
        <taxon>Vulcanisaeta</taxon>
    </lineage>
</organism>
<feature type="transmembrane region" description="Helical" evidence="1">
    <location>
        <begin position="137"/>
        <end position="159"/>
    </location>
</feature>
<evidence type="ECO:0000313" key="2">
    <source>
        <dbReference type="EMBL" id="ADY02429.1"/>
    </source>
</evidence>
<gene>
    <name evidence="2" type="ordered locus">VMUT_2233</name>
</gene>
<protein>
    <submittedName>
        <fullName evidence="2">Uncharacterized protein</fullName>
    </submittedName>
</protein>
<sequence length="205" mass="23328">MSKEDLNTAAPMFYTIYLITIIQFVLFAVLYVTSSFTYVQALSLILIFISILLWIIAIRSSVIKGDDKTLTKLFGNYFLVPLLIQSAITGFFIGVGIIAERMYAQVSSGVIVTLMLMFVILHWSISTQVEQIERLVTLRLIFILFFIIDILTLFLGLAGLSNVHIFASLFAIMLFFMTIIIFLFITLMREVRSIKLRAISQNQQS</sequence>
<reference evidence="2 3" key="1">
    <citation type="journal article" date="2011" name="J. Bacteriol.">
        <title>Complete genome sequence of 'Vulcanisaeta moutnovskia' strain 768-28, a novel member of the hyperthermophilic crenarchaeal genus vulcanisaeta.</title>
        <authorList>
            <person name="Gumerov V.M."/>
            <person name="Mardanov A.V."/>
            <person name="Beletsky A.V."/>
            <person name="Prokofeva M.I."/>
            <person name="Bonch-Osmolovskaya E.A."/>
            <person name="Ravin N.V."/>
            <person name="Skryabin K.G."/>
        </authorList>
    </citation>
    <scope>NUCLEOTIDE SEQUENCE [LARGE SCALE GENOMIC DNA]</scope>
    <source>
        <strain evidence="2 3">768-28</strain>
    </source>
</reference>
<name>F0QXL4_VULM7</name>
<dbReference type="AlphaFoldDB" id="F0QXL4"/>
<feature type="transmembrane region" description="Helical" evidence="1">
    <location>
        <begin position="165"/>
        <end position="187"/>
    </location>
</feature>
<feature type="transmembrane region" description="Helical" evidence="1">
    <location>
        <begin position="12"/>
        <end position="32"/>
    </location>
</feature>
<dbReference type="RefSeq" id="WP_013605590.1">
    <property type="nucleotide sequence ID" value="NC_015151.1"/>
</dbReference>